<evidence type="ECO:0000313" key="4">
    <source>
        <dbReference type="Proteomes" id="UP000474175"/>
    </source>
</evidence>
<dbReference type="EMBL" id="JAAFZH010000008">
    <property type="protein sequence ID" value="NDU96844.1"/>
    <property type="molecule type" value="Genomic_DNA"/>
</dbReference>
<keyword evidence="2" id="KW-0812">Transmembrane</keyword>
<feature type="compositionally biased region" description="Basic and acidic residues" evidence="1">
    <location>
        <begin position="66"/>
        <end position="90"/>
    </location>
</feature>
<dbReference type="AlphaFoldDB" id="A0A6L9L8E9"/>
<name>A0A6L9L8E9_9BACT</name>
<feature type="region of interest" description="Disordered" evidence="1">
    <location>
        <begin position="61"/>
        <end position="90"/>
    </location>
</feature>
<comment type="caution">
    <text evidence="3">The sequence shown here is derived from an EMBL/GenBank/DDBJ whole genome shotgun (WGS) entry which is preliminary data.</text>
</comment>
<feature type="transmembrane region" description="Helical" evidence="2">
    <location>
        <begin position="37"/>
        <end position="54"/>
    </location>
</feature>
<dbReference type="RefSeq" id="WP_163951710.1">
    <property type="nucleotide sequence ID" value="NZ_JAAFZH010000008.1"/>
</dbReference>
<sequence length="90" mass="10216">MKNRTYFFGVLIGTAAFVYLVSSFLIATFDITRWEDGHRFFAVVAYLFLVVNLLESTPSKKSNKVVKAEEGSQEADVQKKEVEMKLDSQS</sequence>
<proteinExistence type="predicted"/>
<evidence type="ECO:0000256" key="1">
    <source>
        <dbReference type="SAM" id="MobiDB-lite"/>
    </source>
</evidence>
<keyword evidence="2" id="KW-0472">Membrane</keyword>
<organism evidence="3 4">
    <name type="scientific">Spirosoma terrae</name>
    <dbReference type="NCBI Taxonomy" id="1968276"/>
    <lineage>
        <taxon>Bacteria</taxon>
        <taxon>Pseudomonadati</taxon>
        <taxon>Bacteroidota</taxon>
        <taxon>Cytophagia</taxon>
        <taxon>Cytophagales</taxon>
        <taxon>Cytophagaceae</taxon>
        <taxon>Spirosoma</taxon>
    </lineage>
</organism>
<keyword evidence="2" id="KW-1133">Transmembrane helix</keyword>
<keyword evidence="4" id="KW-1185">Reference proteome</keyword>
<accession>A0A6L9L8E9</accession>
<dbReference type="Proteomes" id="UP000474175">
    <property type="component" value="Unassembled WGS sequence"/>
</dbReference>
<feature type="transmembrane region" description="Helical" evidence="2">
    <location>
        <begin position="7"/>
        <end position="31"/>
    </location>
</feature>
<protein>
    <submittedName>
        <fullName evidence="3">Uncharacterized protein</fullName>
    </submittedName>
</protein>
<reference evidence="3 4" key="1">
    <citation type="submission" date="2020-02" db="EMBL/GenBank/DDBJ databases">
        <title>Draft genome sequence of two Spirosoma agri KCTC 52727 and Spirosoma terrae KCTC 52035.</title>
        <authorList>
            <person name="Rojas J."/>
            <person name="Ambika Manirajan B."/>
            <person name="Suarez C."/>
            <person name="Ratering S."/>
            <person name="Schnell S."/>
        </authorList>
    </citation>
    <scope>NUCLEOTIDE SEQUENCE [LARGE SCALE GENOMIC DNA]</scope>
    <source>
        <strain evidence="3 4">KCTC 52035</strain>
    </source>
</reference>
<evidence type="ECO:0000256" key="2">
    <source>
        <dbReference type="SAM" id="Phobius"/>
    </source>
</evidence>
<gene>
    <name evidence="3" type="ORF">GK108_18315</name>
</gene>
<evidence type="ECO:0000313" key="3">
    <source>
        <dbReference type="EMBL" id="NDU96844.1"/>
    </source>
</evidence>